<evidence type="ECO:0000313" key="2">
    <source>
        <dbReference type="Proteomes" id="UP000004090"/>
    </source>
</evidence>
<comment type="caution">
    <text evidence="1">The sequence shown here is derived from an EMBL/GenBank/DDBJ whole genome shotgun (WGS) entry which is preliminary data.</text>
</comment>
<proteinExistence type="predicted"/>
<accession>A8RC12</accession>
<gene>
    <name evidence="1" type="ORF">EUBDOL_01238</name>
</gene>
<reference evidence="1 2" key="2">
    <citation type="submission" date="2007-09" db="EMBL/GenBank/DDBJ databases">
        <authorList>
            <person name="Fulton L."/>
            <person name="Clifton S."/>
            <person name="Fulton B."/>
            <person name="Xu J."/>
            <person name="Minx P."/>
            <person name="Pepin K.H."/>
            <person name="Johnson M."/>
            <person name="Thiruvilangam P."/>
            <person name="Bhonagiri V."/>
            <person name="Nash W.E."/>
            <person name="Mardis E.R."/>
            <person name="Wilson R.K."/>
        </authorList>
    </citation>
    <scope>NUCLEOTIDE SEQUENCE [LARGE SCALE GENOMIC DNA]</scope>
    <source>
        <strain evidence="1 2">DSM 3991</strain>
    </source>
</reference>
<dbReference type="Proteomes" id="UP000004090">
    <property type="component" value="Unassembled WGS sequence"/>
</dbReference>
<name>A8RC12_9FIRM</name>
<dbReference type="GeneID" id="92793470"/>
<reference evidence="1 2" key="1">
    <citation type="submission" date="2007-09" db="EMBL/GenBank/DDBJ databases">
        <title>Draft genome sequence of Eubacterium dolichum (DSM 3991).</title>
        <authorList>
            <person name="Sudarsanam P."/>
            <person name="Ley R."/>
            <person name="Guruge J."/>
            <person name="Turnbaugh P.J."/>
            <person name="Mahowald M."/>
            <person name="Liep D."/>
            <person name="Gordon J."/>
        </authorList>
    </citation>
    <scope>NUCLEOTIDE SEQUENCE [LARGE SCALE GENOMIC DNA]</scope>
    <source>
        <strain evidence="1 2">DSM 3991</strain>
    </source>
</reference>
<dbReference type="EMBL" id="ABAW02000019">
    <property type="protein sequence ID" value="EDP11318.1"/>
    <property type="molecule type" value="Genomic_DNA"/>
</dbReference>
<protein>
    <submittedName>
        <fullName evidence="1">Uncharacterized protein</fullName>
    </submittedName>
</protein>
<sequence length="95" mass="11060">MNKYQDAFEKASLCCLCTDTVEEAHEYLDVLKELVDKAVPKKPDYEADGYDENGELIYDTWICPNCDKKYEVDYDEYDHCPNCGQAIDWSDENVE</sequence>
<dbReference type="RefSeq" id="WP_004799584.1">
    <property type="nucleotide sequence ID" value="NZ_DS483475.1"/>
</dbReference>
<dbReference type="AlphaFoldDB" id="A8RC12"/>
<dbReference type="eggNOG" id="ENOG5033MHY">
    <property type="taxonomic scope" value="Bacteria"/>
</dbReference>
<dbReference type="HOGENOM" id="CLU_2368629_0_0_9"/>
<organism evidence="1 2">
    <name type="scientific">Amedibacillus dolichus DSM 3991</name>
    <dbReference type="NCBI Taxonomy" id="428127"/>
    <lineage>
        <taxon>Bacteria</taxon>
        <taxon>Bacillati</taxon>
        <taxon>Bacillota</taxon>
        <taxon>Erysipelotrichia</taxon>
        <taxon>Erysipelotrichales</taxon>
        <taxon>Erysipelotrichaceae</taxon>
        <taxon>Amedibacillus</taxon>
    </lineage>
</organism>
<dbReference type="STRING" id="428127.EUBDOL_01238"/>
<evidence type="ECO:0000313" key="1">
    <source>
        <dbReference type="EMBL" id="EDP11318.1"/>
    </source>
</evidence>